<organism evidence="4 5">
    <name type="scientific">Parasediminibacterium paludis</name>
    <dbReference type="NCBI Taxonomy" id="908966"/>
    <lineage>
        <taxon>Bacteria</taxon>
        <taxon>Pseudomonadati</taxon>
        <taxon>Bacteroidota</taxon>
        <taxon>Chitinophagia</taxon>
        <taxon>Chitinophagales</taxon>
        <taxon>Chitinophagaceae</taxon>
        <taxon>Parasediminibacterium</taxon>
    </lineage>
</organism>
<dbReference type="InterPro" id="IPR036291">
    <property type="entry name" value="NAD(P)-bd_dom_sf"/>
</dbReference>
<evidence type="ECO:0000313" key="4">
    <source>
        <dbReference type="EMBL" id="MFC4232359.1"/>
    </source>
</evidence>
<dbReference type="Pfam" id="PF01370">
    <property type="entry name" value="Epimerase"/>
    <property type="match status" value="1"/>
</dbReference>
<sequence length="307" mass="33419">MATVLITGGTGMVGQHLMELLVVKGYDVIIVSRGPSKMRPHAKVSHAQWNIDTQEIDAEALAKADHIIHLAGAGVADKRWTTERKQEIVDSRTKSSATLVTALAKLPNKVQTVVSASAIGWYGADTAESLINGFTEDAPADTEFLGETCRLWEKSIAPVIQLGKRLVKLRIGIVLSNTGGALVEFKKPLQFGIAGILGNGKQMISWIHVEDLCKLFVYAIEQPQMQGAYNAVASKPVTNKELTITLAKMLKKSLFIPLYIPAFVLKVMLGEMSIEVLKSTNVSNKKLLSTGFKYDFATIEAALENLK</sequence>
<evidence type="ECO:0000259" key="3">
    <source>
        <dbReference type="Pfam" id="PF08338"/>
    </source>
</evidence>
<feature type="domain" description="DUF1731" evidence="3">
    <location>
        <begin position="260"/>
        <end position="306"/>
    </location>
</feature>
<dbReference type="InterPro" id="IPR013549">
    <property type="entry name" value="DUF1731"/>
</dbReference>
<comment type="caution">
    <text evidence="4">The sequence shown here is derived from an EMBL/GenBank/DDBJ whole genome shotgun (WGS) entry which is preliminary data.</text>
</comment>
<feature type="domain" description="NAD-dependent epimerase/dehydratase" evidence="2">
    <location>
        <begin position="4"/>
        <end position="128"/>
    </location>
</feature>
<dbReference type="InterPro" id="IPR001509">
    <property type="entry name" value="Epimerase_deHydtase"/>
</dbReference>
<name>A0ABV8PW52_9BACT</name>
<evidence type="ECO:0000256" key="1">
    <source>
        <dbReference type="ARBA" id="ARBA00009353"/>
    </source>
</evidence>
<dbReference type="SUPFAM" id="SSF51735">
    <property type="entry name" value="NAD(P)-binding Rossmann-fold domains"/>
    <property type="match status" value="1"/>
</dbReference>
<dbReference type="PANTHER" id="PTHR11092">
    <property type="entry name" value="SUGAR NUCLEOTIDE EPIMERASE RELATED"/>
    <property type="match status" value="1"/>
</dbReference>
<gene>
    <name evidence="4" type="ORF">ACFOW1_10685</name>
</gene>
<accession>A0ABV8PW52</accession>
<evidence type="ECO:0000259" key="2">
    <source>
        <dbReference type="Pfam" id="PF01370"/>
    </source>
</evidence>
<reference evidence="5" key="1">
    <citation type="journal article" date="2019" name="Int. J. Syst. Evol. Microbiol.">
        <title>The Global Catalogue of Microorganisms (GCM) 10K type strain sequencing project: providing services to taxonomists for standard genome sequencing and annotation.</title>
        <authorList>
            <consortium name="The Broad Institute Genomics Platform"/>
            <consortium name="The Broad Institute Genome Sequencing Center for Infectious Disease"/>
            <person name="Wu L."/>
            <person name="Ma J."/>
        </authorList>
    </citation>
    <scope>NUCLEOTIDE SEQUENCE [LARGE SCALE GENOMIC DNA]</scope>
    <source>
        <strain evidence="5">CECT 8010</strain>
    </source>
</reference>
<dbReference type="NCBIfam" id="TIGR01777">
    <property type="entry name" value="yfcH"/>
    <property type="match status" value="1"/>
</dbReference>
<dbReference type="InterPro" id="IPR010099">
    <property type="entry name" value="SDR39U1"/>
</dbReference>
<dbReference type="Gene3D" id="3.40.50.720">
    <property type="entry name" value="NAD(P)-binding Rossmann-like Domain"/>
    <property type="match status" value="1"/>
</dbReference>
<evidence type="ECO:0000313" key="5">
    <source>
        <dbReference type="Proteomes" id="UP001595906"/>
    </source>
</evidence>
<protein>
    <submittedName>
        <fullName evidence="4">TIGR01777 family oxidoreductase</fullName>
    </submittedName>
</protein>
<keyword evidence="5" id="KW-1185">Reference proteome</keyword>
<dbReference type="PANTHER" id="PTHR11092:SF0">
    <property type="entry name" value="EPIMERASE FAMILY PROTEIN SDR39U1"/>
    <property type="match status" value="1"/>
</dbReference>
<comment type="similarity">
    <text evidence="1">Belongs to the NAD(P)-dependent epimerase/dehydratase family. SDR39U1 subfamily.</text>
</comment>
<dbReference type="RefSeq" id="WP_379014179.1">
    <property type="nucleotide sequence ID" value="NZ_JBHSDC010000022.1"/>
</dbReference>
<dbReference type="Pfam" id="PF08338">
    <property type="entry name" value="DUF1731"/>
    <property type="match status" value="1"/>
</dbReference>
<dbReference type="Proteomes" id="UP001595906">
    <property type="component" value="Unassembled WGS sequence"/>
</dbReference>
<dbReference type="EMBL" id="JBHSDC010000022">
    <property type="protein sequence ID" value="MFC4232359.1"/>
    <property type="molecule type" value="Genomic_DNA"/>
</dbReference>
<proteinExistence type="inferred from homology"/>